<protein>
    <submittedName>
        <fullName evidence="5">Peptidyl-prolyl cis-trans isomerase</fullName>
    </submittedName>
</protein>
<feature type="domain" description="Cj1289-like C-terminal" evidence="4">
    <location>
        <begin position="133"/>
        <end position="229"/>
    </location>
</feature>
<dbReference type="EMBL" id="NXLW01000008">
    <property type="protein sequence ID" value="RDU72327.1"/>
    <property type="molecule type" value="Genomic_DNA"/>
</dbReference>
<reference evidence="5 6" key="1">
    <citation type="submission" date="2018-04" db="EMBL/GenBank/DDBJ databases">
        <title>Novel Campyloabacter and Helicobacter Species and Strains.</title>
        <authorList>
            <person name="Mannion A.J."/>
            <person name="Shen Z."/>
            <person name="Fox J.G."/>
        </authorList>
    </citation>
    <scope>NUCLEOTIDE SEQUENCE [LARGE SCALE GENOMIC DNA]</scope>
    <source>
        <strain evidence="5 6">MIT 97-5075</strain>
    </source>
</reference>
<dbReference type="InterPro" id="IPR027304">
    <property type="entry name" value="Trigger_fact/SurA_dom_sf"/>
</dbReference>
<dbReference type="Pfam" id="PF22506">
    <property type="entry name" value="Cj1289-like_C"/>
    <property type="match status" value="1"/>
</dbReference>
<keyword evidence="2" id="KW-0697">Rotamase</keyword>
<comment type="caution">
    <text evidence="5">The sequence shown here is derived from an EMBL/GenBank/DDBJ whole genome shotgun (WGS) entry which is preliminary data.</text>
</comment>
<dbReference type="InterPro" id="IPR050280">
    <property type="entry name" value="OMP_Chaperone_SurA"/>
</dbReference>
<accession>A0A3D8J495</accession>
<dbReference type="Gene3D" id="3.10.50.40">
    <property type="match status" value="1"/>
</dbReference>
<evidence type="ECO:0000256" key="1">
    <source>
        <dbReference type="ARBA" id="ARBA00022729"/>
    </source>
</evidence>
<keyword evidence="1" id="KW-0732">Signal</keyword>
<evidence type="ECO:0000313" key="5">
    <source>
        <dbReference type="EMBL" id="RDU72327.1"/>
    </source>
</evidence>
<dbReference type="OrthoDB" id="5329645at2"/>
<dbReference type="SUPFAM" id="SSF109998">
    <property type="entry name" value="Triger factor/SurA peptide-binding domain-like"/>
    <property type="match status" value="1"/>
</dbReference>
<dbReference type="InterPro" id="IPR055131">
    <property type="entry name" value="Cj1289-like_C"/>
</dbReference>
<dbReference type="GO" id="GO:0003755">
    <property type="term" value="F:peptidyl-prolyl cis-trans isomerase activity"/>
    <property type="evidence" value="ECO:0007669"/>
    <property type="project" value="UniProtKB-KW"/>
</dbReference>
<proteinExistence type="predicted"/>
<organism evidence="5 6">
    <name type="scientific">Helicobacter aurati</name>
    <dbReference type="NCBI Taxonomy" id="137778"/>
    <lineage>
        <taxon>Bacteria</taxon>
        <taxon>Pseudomonadati</taxon>
        <taxon>Campylobacterota</taxon>
        <taxon>Epsilonproteobacteria</taxon>
        <taxon>Campylobacterales</taxon>
        <taxon>Helicobacteraceae</taxon>
        <taxon>Helicobacter</taxon>
    </lineage>
</organism>
<evidence type="ECO:0000256" key="2">
    <source>
        <dbReference type="ARBA" id="ARBA00023110"/>
    </source>
</evidence>
<sequence length="274" mass="31749">MQIDSPKHTISYKKRNIVDGIALFVNGEPITLYAISQAEKMLNTDKLRATDFLIMEELRKEEIKRLKIEVTDAQIDSQINQIAEQNNMNLNQFYAAVVKEGMSLSEYRAKLKEQMLMQDLMRKILFSSNIGQEDELRKYYNEHSEEFLIPKRVQSIKFVSKDKQSLESFIRSGLSSPLPSNIAKGEEELELESLPHQIADVFLTTSQNTFTPVLESGEGSYVAFFVKNKLDITHVDFEKAKGYIVQKLMMTNQEKILAEYFERVRTRSKIVFIR</sequence>
<dbReference type="PANTHER" id="PTHR47637:SF1">
    <property type="entry name" value="CHAPERONE SURA"/>
    <property type="match status" value="1"/>
</dbReference>
<feature type="domain" description="SurA N-terminal" evidence="3">
    <location>
        <begin position="51"/>
        <end position="120"/>
    </location>
</feature>
<name>A0A3D8J495_9HELI</name>
<dbReference type="PANTHER" id="PTHR47637">
    <property type="entry name" value="CHAPERONE SURA"/>
    <property type="match status" value="1"/>
</dbReference>
<dbReference type="Pfam" id="PF09312">
    <property type="entry name" value="SurA_N"/>
    <property type="match status" value="1"/>
</dbReference>
<keyword evidence="5" id="KW-0413">Isomerase</keyword>
<dbReference type="Gene3D" id="1.10.4030.10">
    <property type="entry name" value="Porin chaperone SurA, peptide-binding domain"/>
    <property type="match status" value="1"/>
</dbReference>
<keyword evidence="6" id="KW-1185">Reference proteome</keyword>
<evidence type="ECO:0000313" key="6">
    <source>
        <dbReference type="Proteomes" id="UP000256424"/>
    </source>
</evidence>
<dbReference type="Proteomes" id="UP000256424">
    <property type="component" value="Unassembled WGS sequence"/>
</dbReference>
<evidence type="ECO:0000259" key="4">
    <source>
        <dbReference type="Pfam" id="PF22506"/>
    </source>
</evidence>
<dbReference type="AlphaFoldDB" id="A0A3D8J495"/>
<dbReference type="InterPro" id="IPR046357">
    <property type="entry name" value="PPIase_dom_sf"/>
</dbReference>
<evidence type="ECO:0000259" key="3">
    <source>
        <dbReference type="Pfam" id="PF09312"/>
    </source>
</evidence>
<gene>
    <name evidence="5" type="ORF">CQA66_05130</name>
</gene>
<dbReference type="InterPro" id="IPR015391">
    <property type="entry name" value="SurA_N"/>
</dbReference>